<dbReference type="InterPro" id="IPR007512">
    <property type="entry name" value="Mic10"/>
</dbReference>
<dbReference type="GeneID" id="8235216"/>
<evidence type="ECO:0000256" key="3">
    <source>
        <dbReference type="ARBA" id="ARBA00006792"/>
    </source>
</evidence>
<evidence type="ECO:0000313" key="11">
    <source>
        <dbReference type="EnsemblMetazoa" id="PHUM256630-PA"/>
    </source>
</evidence>
<dbReference type="EnsemblMetazoa" id="PHUM256630-RA">
    <property type="protein sequence ID" value="PHUM256630-PA"/>
    <property type="gene ID" value="PHUM256630"/>
</dbReference>
<reference evidence="10" key="2">
    <citation type="submission" date="2007-04" db="EMBL/GenBank/DDBJ databases">
        <title>The genome of the human body louse.</title>
        <authorList>
            <consortium name="The Human Body Louse Genome Consortium"/>
            <person name="Kirkness E."/>
            <person name="Walenz B."/>
            <person name="Hass B."/>
            <person name="Bruggner R."/>
            <person name="Strausberg R."/>
        </authorList>
    </citation>
    <scope>NUCLEOTIDE SEQUENCE</scope>
    <source>
        <strain evidence="10">USDA</strain>
    </source>
</reference>
<dbReference type="VEuPathDB" id="VectorBase:PHUM256630"/>
<dbReference type="KEGG" id="phu:Phum_PHUM256630"/>
<organism>
    <name type="scientific">Pediculus humanus subsp. corporis</name>
    <name type="common">Body louse</name>
    <dbReference type="NCBI Taxonomy" id="121224"/>
    <lineage>
        <taxon>Eukaryota</taxon>
        <taxon>Metazoa</taxon>
        <taxon>Ecdysozoa</taxon>
        <taxon>Arthropoda</taxon>
        <taxon>Hexapoda</taxon>
        <taxon>Insecta</taxon>
        <taxon>Pterygota</taxon>
        <taxon>Neoptera</taxon>
        <taxon>Paraneoptera</taxon>
        <taxon>Psocodea</taxon>
        <taxon>Troctomorpha</taxon>
        <taxon>Phthiraptera</taxon>
        <taxon>Anoplura</taxon>
        <taxon>Pediculidae</taxon>
        <taxon>Pediculus</taxon>
    </lineage>
</organism>
<evidence type="ECO:0000256" key="6">
    <source>
        <dbReference type="ARBA" id="ARBA00022989"/>
    </source>
</evidence>
<protein>
    <recommendedName>
        <fullName evidence="9">MICOS complex subunit MIC10</fullName>
    </recommendedName>
</protein>
<proteinExistence type="inferred from homology"/>
<dbReference type="HOGENOM" id="CLU_1919559_0_0_1"/>
<keyword evidence="7 9" id="KW-0496">Mitochondrion</keyword>
<evidence type="ECO:0000256" key="8">
    <source>
        <dbReference type="ARBA" id="ARBA00023136"/>
    </source>
</evidence>
<comment type="similarity">
    <text evidence="3 9">Belongs to the MICOS complex subunit Mic10 family.</text>
</comment>
<dbReference type="EMBL" id="DS235239">
    <property type="protein sequence ID" value="EEB13745.1"/>
    <property type="molecule type" value="Genomic_DNA"/>
</dbReference>
<dbReference type="FunCoup" id="E0VK39">
    <property type="interactions" value="426"/>
</dbReference>
<dbReference type="GO" id="GO:0061617">
    <property type="term" value="C:MICOS complex"/>
    <property type="evidence" value="ECO:0007669"/>
    <property type="project" value="UniProtKB-UniRule"/>
</dbReference>
<evidence type="ECO:0000313" key="10">
    <source>
        <dbReference type="EMBL" id="EEB13745.1"/>
    </source>
</evidence>
<evidence type="ECO:0000256" key="2">
    <source>
        <dbReference type="ARBA" id="ARBA00004434"/>
    </source>
</evidence>
<dbReference type="Pfam" id="PF04418">
    <property type="entry name" value="DUF543"/>
    <property type="match status" value="1"/>
</dbReference>
<feature type="transmembrane region" description="Helical" evidence="9">
    <location>
        <begin position="26"/>
        <end position="45"/>
    </location>
</feature>
<evidence type="ECO:0000256" key="1">
    <source>
        <dbReference type="ARBA" id="ARBA00002689"/>
    </source>
</evidence>
<gene>
    <name evidence="11" type="primary">8235216</name>
    <name evidence="10" type="ORF">Phum_PHUM256630</name>
</gene>
<reference evidence="11" key="3">
    <citation type="submission" date="2020-05" db="UniProtKB">
        <authorList>
            <consortium name="EnsemblMetazoa"/>
        </authorList>
    </citation>
    <scope>IDENTIFICATION</scope>
    <source>
        <strain evidence="11">USDA</strain>
    </source>
</reference>
<sequence length="132" mass="15057">MASKTPPPLNKEDEVGRKWDRCLTDLILKLGGGLLIGGVVSYIFCNRKKWPMALASGFAVGMAYCNCERDLNLAVTPTCEPTPKVRISYVQHIRYYFTMLYTTNKSRVVNNNFTKSINNIRQKFYSTSYKTL</sequence>
<keyword evidence="12" id="KW-1185">Reference proteome</keyword>
<comment type="function">
    <text evidence="1 9">Component of the MICOS complex, a large protein complex of the mitochondrial inner membrane that plays crucial roles in the maintenance of crista junctions, inner membrane architecture, and formation of contact sites to the outer membrane.</text>
</comment>
<keyword evidence="5 9" id="KW-0999">Mitochondrion inner membrane</keyword>
<evidence type="ECO:0000313" key="12">
    <source>
        <dbReference type="Proteomes" id="UP000009046"/>
    </source>
</evidence>
<accession>E0VK39</accession>
<keyword evidence="8 9" id="KW-0472">Membrane</keyword>
<dbReference type="CTD" id="8235216"/>
<dbReference type="AlphaFoldDB" id="E0VK39"/>
<evidence type="ECO:0000256" key="7">
    <source>
        <dbReference type="ARBA" id="ARBA00023128"/>
    </source>
</evidence>
<dbReference type="OrthoDB" id="1916310at2759"/>
<dbReference type="STRING" id="121224.E0VK39"/>
<keyword evidence="6 9" id="KW-1133">Transmembrane helix</keyword>
<dbReference type="InParanoid" id="E0VK39"/>
<dbReference type="Proteomes" id="UP000009046">
    <property type="component" value="Unassembled WGS sequence"/>
</dbReference>
<evidence type="ECO:0000256" key="5">
    <source>
        <dbReference type="ARBA" id="ARBA00022792"/>
    </source>
</evidence>
<evidence type="ECO:0000256" key="9">
    <source>
        <dbReference type="RuleBase" id="RU363011"/>
    </source>
</evidence>
<dbReference type="EMBL" id="AAZO01002974">
    <property type="status" value="NOT_ANNOTATED_CDS"/>
    <property type="molecule type" value="Genomic_DNA"/>
</dbReference>
<dbReference type="RefSeq" id="XP_002426483.1">
    <property type="nucleotide sequence ID" value="XM_002426438.1"/>
</dbReference>
<dbReference type="PANTHER" id="PTHR21304:SF0">
    <property type="entry name" value="MICOS COMPLEX SUBUNIT MIC10"/>
    <property type="match status" value="1"/>
</dbReference>
<dbReference type="PANTHER" id="PTHR21304">
    <property type="entry name" value="MICOS COMPLEX SUBUNIT MIC10"/>
    <property type="match status" value="1"/>
</dbReference>
<evidence type="ECO:0000256" key="4">
    <source>
        <dbReference type="ARBA" id="ARBA00022692"/>
    </source>
</evidence>
<comment type="subcellular location">
    <subcellularLocation>
        <location evidence="2 9">Mitochondrion inner membrane</location>
        <topology evidence="2 9">Single-pass membrane protein</topology>
    </subcellularLocation>
</comment>
<keyword evidence="4 9" id="KW-0812">Transmembrane</keyword>
<name>E0VK39_PEDHC</name>
<reference evidence="10" key="1">
    <citation type="submission" date="2007-04" db="EMBL/GenBank/DDBJ databases">
        <title>Annotation of Pediculus humanus corporis strain USDA.</title>
        <authorList>
            <person name="Kirkness E."/>
            <person name="Hannick L."/>
            <person name="Hass B."/>
            <person name="Bruggner R."/>
            <person name="Lawson D."/>
            <person name="Bidwell S."/>
            <person name="Joardar V."/>
            <person name="Caler E."/>
            <person name="Walenz B."/>
            <person name="Inman J."/>
            <person name="Schobel S."/>
            <person name="Galinsky K."/>
            <person name="Amedeo P."/>
            <person name="Strausberg R."/>
        </authorList>
    </citation>
    <scope>NUCLEOTIDE SEQUENCE</scope>
    <source>
        <strain evidence="10">USDA</strain>
    </source>
</reference>
<dbReference type="eggNOG" id="KOG4604">
    <property type="taxonomic scope" value="Eukaryota"/>
</dbReference>
<comment type="subunit">
    <text evidence="9">Component of the mitochondrial contact site and cristae organizing system (MICOS) complex.</text>
</comment>